<feature type="transmembrane region" description="Helical" evidence="8">
    <location>
        <begin position="267"/>
        <end position="286"/>
    </location>
</feature>
<keyword evidence="4 8" id="KW-0812">Transmembrane</keyword>
<evidence type="ECO:0000256" key="4">
    <source>
        <dbReference type="ARBA" id="ARBA00022692"/>
    </source>
</evidence>
<dbReference type="GO" id="GO:0016757">
    <property type="term" value="F:glycosyltransferase activity"/>
    <property type="evidence" value="ECO:0007669"/>
    <property type="project" value="UniProtKB-KW"/>
</dbReference>
<dbReference type="OrthoDB" id="2849215at2759"/>
<keyword evidence="2" id="KW-0328">Glycosyltransferase</keyword>
<evidence type="ECO:0000256" key="8">
    <source>
        <dbReference type="SAM" id="Phobius"/>
    </source>
</evidence>
<evidence type="ECO:0000313" key="9">
    <source>
        <dbReference type="EMBL" id="KAF2108480.1"/>
    </source>
</evidence>
<dbReference type="InterPro" id="IPR029044">
    <property type="entry name" value="Nucleotide-diphossugar_trans"/>
</dbReference>
<keyword evidence="6 8" id="KW-0472">Membrane</keyword>
<keyword evidence="10" id="KW-1185">Reference proteome</keyword>
<comment type="subcellular location">
    <subcellularLocation>
        <location evidence="1">Membrane</location>
    </subcellularLocation>
</comment>
<protein>
    <recommendedName>
        <fullName evidence="11">Glycosyltransferase 2-like domain-containing protein</fullName>
    </recommendedName>
</protein>
<evidence type="ECO:0000256" key="3">
    <source>
        <dbReference type="ARBA" id="ARBA00022679"/>
    </source>
</evidence>
<dbReference type="Proteomes" id="UP000799770">
    <property type="component" value="Unassembled WGS sequence"/>
</dbReference>
<evidence type="ECO:0000313" key="10">
    <source>
        <dbReference type="Proteomes" id="UP000799770"/>
    </source>
</evidence>
<proteinExistence type="predicted"/>
<dbReference type="InterPro" id="IPR052427">
    <property type="entry name" value="Glycosyltrans_GT2/GT47"/>
</dbReference>
<dbReference type="PANTHER" id="PTHR47844:SF1">
    <property type="entry name" value="EXOSTOSIN-LIKE 2"/>
    <property type="match status" value="1"/>
</dbReference>
<name>A0A6A5YNC7_9PLEO</name>
<dbReference type="AlphaFoldDB" id="A0A6A5YNC7"/>
<evidence type="ECO:0000256" key="1">
    <source>
        <dbReference type="ARBA" id="ARBA00004370"/>
    </source>
</evidence>
<dbReference type="GO" id="GO:0016020">
    <property type="term" value="C:membrane"/>
    <property type="evidence" value="ECO:0007669"/>
    <property type="project" value="UniProtKB-SubCell"/>
</dbReference>
<feature type="transmembrane region" description="Helical" evidence="8">
    <location>
        <begin position="323"/>
        <end position="346"/>
    </location>
</feature>
<dbReference type="SUPFAM" id="SSF53448">
    <property type="entry name" value="Nucleotide-diphospho-sugar transferases"/>
    <property type="match status" value="1"/>
</dbReference>
<keyword evidence="3" id="KW-0808">Transferase</keyword>
<accession>A0A6A5YNC7</accession>
<evidence type="ECO:0000256" key="7">
    <source>
        <dbReference type="ARBA" id="ARBA00023180"/>
    </source>
</evidence>
<keyword evidence="7" id="KW-0325">Glycoprotein</keyword>
<evidence type="ECO:0000256" key="2">
    <source>
        <dbReference type="ARBA" id="ARBA00022676"/>
    </source>
</evidence>
<reference evidence="9" key="1">
    <citation type="journal article" date="2020" name="Stud. Mycol.">
        <title>101 Dothideomycetes genomes: a test case for predicting lifestyles and emergence of pathogens.</title>
        <authorList>
            <person name="Haridas S."/>
            <person name="Albert R."/>
            <person name="Binder M."/>
            <person name="Bloem J."/>
            <person name="Labutti K."/>
            <person name="Salamov A."/>
            <person name="Andreopoulos B."/>
            <person name="Baker S."/>
            <person name="Barry K."/>
            <person name="Bills G."/>
            <person name="Bluhm B."/>
            <person name="Cannon C."/>
            <person name="Castanera R."/>
            <person name="Culley D."/>
            <person name="Daum C."/>
            <person name="Ezra D."/>
            <person name="Gonzalez J."/>
            <person name="Henrissat B."/>
            <person name="Kuo A."/>
            <person name="Liang C."/>
            <person name="Lipzen A."/>
            <person name="Lutzoni F."/>
            <person name="Magnuson J."/>
            <person name="Mondo S."/>
            <person name="Nolan M."/>
            <person name="Ohm R."/>
            <person name="Pangilinan J."/>
            <person name="Park H.-J."/>
            <person name="Ramirez L."/>
            <person name="Alfaro M."/>
            <person name="Sun H."/>
            <person name="Tritt A."/>
            <person name="Yoshinaga Y."/>
            <person name="Zwiers L.-H."/>
            <person name="Turgeon B."/>
            <person name="Goodwin S."/>
            <person name="Spatafora J."/>
            <person name="Crous P."/>
            <person name="Grigoriev I."/>
        </authorList>
    </citation>
    <scope>NUCLEOTIDE SEQUENCE</scope>
    <source>
        <strain evidence="9">CBS 627.86</strain>
    </source>
</reference>
<evidence type="ECO:0000256" key="6">
    <source>
        <dbReference type="ARBA" id="ARBA00023136"/>
    </source>
</evidence>
<sequence>MVLSTGVEPRLKTVLARWIASDPGRLVLSTTKIAAQSLRLQLGEFLEGAITIQAVETLEFREQLIKAIQTTESKFLVITDDRSYPSSRLLKSLANTFANPQVGGVTTARHVVPVMDGSLSTWESFHALNQVRRRILHATLAYFHDGQVLNLGGFSAYRTAILKTDEFYAEVRQETWLGKYKIVTGDDNTTTRFIIHRGWKSSFLNSNEDRIFAGGLNESRYLKQVSRWSRDTARSYITDVRFAVKSGRRRAYLHAGLNIIANYTSDALVLFEILFLFLTGIVALWNRTAWTHFCNLSMEHLLTASAFTIMEHLPFFTTPSRLLYVPGTILYMYLHAFIVMHALFTLHKVRCV</sequence>
<organism evidence="9 10">
    <name type="scientific">Lophiotrema nucula</name>
    <dbReference type="NCBI Taxonomy" id="690887"/>
    <lineage>
        <taxon>Eukaryota</taxon>
        <taxon>Fungi</taxon>
        <taxon>Dikarya</taxon>
        <taxon>Ascomycota</taxon>
        <taxon>Pezizomycotina</taxon>
        <taxon>Dothideomycetes</taxon>
        <taxon>Pleosporomycetidae</taxon>
        <taxon>Pleosporales</taxon>
        <taxon>Lophiotremataceae</taxon>
        <taxon>Lophiotrema</taxon>
    </lineage>
</organism>
<keyword evidence="5 8" id="KW-1133">Transmembrane helix</keyword>
<gene>
    <name evidence="9" type="ORF">BDV96DRAFT_504470</name>
</gene>
<dbReference type="Pfam" id="PF13641">
    <property type="entry name" value="Glyco_tranf_2_3"/>
    <property type="match status" value="1"/>
</dbReference>
<evidence type="ECO:0008006" key="11">
    <source>
        <dbReference type="Google" id="ProtNLM"/>
    </source>
</evidence>
<evidence type="ECO:0000256" key="5">
    <source>
        <dbReference type="ARBA" id="ARBA00022989"/>
    </source>
</evidence>
<dbReference type="EMBL" id="ML977347">
    <property type="protein sequence ID" value="KAF2108480.1"/>
    <property type="molecule type" value="Genomic_DNA"/>
</dbReference>
<dbReference type="PANTHER" id="PTHR47844">
    <property type="entry name" value="SYNTHASE CPS1, PUTATIVE (AFU_ORTHOLOGUE AFUA_7G02500)-RELATED"/>
    <property type="match status" value="1"/>
</dbReference>